<reference evidence="1 2" key="1">
    <citation type="submission" date="2019-02" db="EMBL/GenBank/DDBJ databases">
        <authorList>
            <person name="Lehtovirta-Morley E L."/>
        </authorList>
    </citation>
    <scope>NUCLEOTIDE SEQUENCE [LARGE SCALE GENOMIC DNA]</scope>
    <source>
        <strain evidence="1">NFRAN1</strain>
    </source>
</reference>
<dbReference type="EMBL" id="LR216287">
    <property type="protein sequence ID" value="VFJ14402.1"/>
    <property type="molecule type" value="Genomic_DNA"/>
</dbReference>
<dbReference type="KEGG" id="nfn:NFRAN_2080"/>
<dbReference type="AlphaFoldDB" id="A0A484IFJ0"/>
<evidence type="ECO:0000313" key="1">
    <source>
        <dbReference type="EMBL" id="VFJ14402.1"/>
    </source>
</evidence>
<organism evidence="1 2">
    <name type="scientific">Candidatus Nitrosocosmicus franklandianus</name>
    <dbReference type="NCBI Taxonomy" id="1798806"/>
    <lineage>
        <taxon>Archaea</taxon>
        <taxon>Nitrososphaerota</taxon>
        <taxon>Nitrososphaeria</taxon>
        <taxon>Nitrososphaerales</taxon>
        <taxon>Nitrososphaeraceae</taxon>
        <taxon>Candidatus Nitrosocosmicus</taxon>
    </lineage>
</organism>
<protein>
    <submittedName>
        <fullName evidence="1">Uncharacterized protein</fullName>
    </submittedName>
</protein>
<sequence length="56" mass="6688">MCVKLFVTKCEFVTTTLLLNNTHSIMLNNTYNEQRIRIYIESNSIYSRHAKQGHRR</sequence>
<accession>A0A484IFJ0</accession>
<gene>
    <name evidence="1" type="ORF">NFRAN_2080</name>
</gene>
<proteinExistence type="predicted"/>
<name>A0A484IFJ0_9ARCH</name>
<evidence type="ECO:0000313" key="2">
    <source>
        <dbReference type="Proteomes" id="UP000294299"/>
    </source>
</evidence>
<keyword evidence="2" id="KW-1185">Reference proteome</keyword>
<dbReference type="Proteomes" id="UP000294299">
    <property type="component" value="Chromosome NFRAN"/>
</dbReference>